<dbReference type="PRINTS" id="PR00834">
    <property type="entry name" value="PROTEASES2C"/>
</dbReference>
<dbReference type="GO" id="GO:0006508">
    <property type="term" value="P:proteolysis"/>
    <property type="evidence" value="ECO:0007669"/>
    <property type="project" value="UniProtKB-KW"/>
</dbReference>
<dbReference type="EMBL" id="JAFREP010000007">
    <property type="protein sequence ID" value="MBO1318864.1"/>
    <property type="molecule type" value="Genomic_DNA"/>
</dbReference>
<dbReference type="GO" id="GO:0004252">
    <property type="term" value="F:serine-type endopeptidase activity"/>
    <property type="evidence" value="ECO:0007669"/>
    <property type="project" value="InterPro"/>
</dbReference>
<feature type="domain" description="PDZ" evidence="6">
    <location>
        <begin position="264"/>
        <end position="339"/>
    </location>
</feature>
<keyword evidence="5" id="KW-1133">Transmembrane helix</keyword>
<evidence type="ECO:0000313" key="8">
    <source>
        <dbReference type="Proteomes" id="UP000664417"/>
    </source>
</evidence>
<evidence type="ECO:0000313" key="7">
    <source>
        <dbReference type="EMBL" id="MBO1318864.1"/>
    </source>
</evidence>
<dbReference type="Pfam" id="PF13365">
    <property type="entry name" value="Trypsin_2"/>
    <property type="match status" value="1"/>
</dbReference>
<keyword evidence="2" id="KW-0645">Protease</keyword>
<gene>
    <name evidence="7" type="ORF">J3U88_10370</name>
</gene>
<keyword evidence="5" id="KW-0812">Transmembrane</keyword>
<accession>A0A8J7Q7P2</accession>
<dbReference type="Gene3D" id="2.30.42.10">
    <property type="match status" value="1"/>
</dbReference>
<dbReference type="Proteomes" id="UP000664417">
    <property type="component" value="Unassembled WGS sequence"/>
</dbReference>
<dbReference type="PANTHER" id="PTHR43343:SF3">
    <property type="entry name" value="PROTEASE DO-LIKE 8, CHLOROPLASTIC"/>
    <property type="match status" value="1"/>
</dbReference>
<dbReference type="RefSeq" id="WP_207858682.1">
    <property type="nucleotide sequence ID" value="NZ_JAFREP010000007.1"/>
</dbReference>
<dbReference type="AlphaFoldDB" id="A0A8J7Q7P2"/>
<evidence type="ECO:0000256" key="3">
    <source>
        <dbReference type="ARBA" id="ARBA00022801"/>
    </source>
</evidence>
<dbReference type="InterPro" id="IPR043504">
    <property type="entry name" value="Peptidase_S1_PA_chymotrypsin"/>
</dbReference>
<dbReference type="InterPro" id="IPR051201">
    <property type="entry name" value="Chloro_Bact_Ser_Proteases"/>
</dbReference>
<proteinExistence type="inferred from homology"/>
<comment type="caution">
    <text evidence="7">The sequence shown here is derived from an EMBL/GenBank/DDBJ whole genome shotgun (WGS) entry which is preliminary data.</text>
</comment>
<evidence type="ECO:0000256" key="5">
    <source>
        <dbReference type="SAM" id="Phobius"/>
    </source>
</evidence>
<evidence type="ECO:0000259" key="6">
    <source>
        <dbReference type="PROSITE" id="PS50106"/>
    </source>
</evidence>
<keyword evidence="4" id="KW-0720">Serine protease</keyword>
<dbReference type="Gene3D" id="2.40.10.10">
    <property type="entry name" value="Trypsin-like serine proteases"/>
    <property type="match status" value="2"/>
</dbReference>
<evidence type="ECO:0000256" key="4">
    <source>
        <dbReference type="ARBA" id="ARBA00022825"/>
    </source>
</evidence>
<name>A0A8J7Q7P2_9BACT</name>
<organism evidence="7 8">
    <name type="scientific">Acanthopleuribacter pedis</name>
    <dbReference type="NCBI Taxonomy" id="442870"/>
    <lineage>
        <taxon>Bacteria</taxon>
        <taxon>Pseudomonadati</taxon>
        <taxon>Acidobacteriota</taxon>
        <taxon>Holophagae</taxon>
        <taxon>Acanthopleuribacterales</taxon>
        <taxon>Acanthopleuribacteraceae</taxon>
        <taxon>Acanthopleuribacter</taxon>
    </lineage>
</organism>
<dbReference type="InterPro" id="IPR009003">
    <property type="entry name" value="Peptidase_S1_PA"/>
</dbReference>
<keyword evidence="3" id="KW-0378">Hydrolase</keyword>
<comment type="similarity">
    <text evidence="1">Belongs to the peptidase S1C family.</text>
</comment>
<keyword evidence="5" id="KW-0472">Membrane</keyword>
<dbReference type="PROSITE" id="PS50106">
    <property type="entry name" value="PDZ"/>
    <property type="match status" value="1"/>
</dbReference>
<dbReference type="InterPro" id="IPR001940">
    <property type="entry name" value="Peptidase_S1C"/>
</dbReference>
<dbReference type="InterPro" id="IPR001478">
    <property type="entry name" value="PDZ"/>
</dbReference>
<protein>
    <submittedName>
        <fullName evidence="7">Trypsin-like peptidase domain-containing protein</fullName>
    </submittedName>
</protein>
<dbReference type="PANTHER" id="PTHR43343">
    <property type="entry name" value="PEPTIDASE S12"/>
    <property type="match status" value="1"/>
</dbReference>
<dbReference type="FunFam" id="2.40.10.10:FF:000001">
    <property type="entry name" value="Periplasmic serine protease DegS"/>
    <property type="match status" value="1"/>
</dbReference>
<sequence>MDPLMNQANWLKRQGIPSLTLLAGIIMGVVFFQYFANYKNAVVLDRQVAARGALTDDEQNTIKVFEEAASSVVFITTKRRGYDFFRNVTEQPAGTGSGFVWDHNGHIVTNFHVLQGGNAFEVVLLDQSIHEAKVVGLYPDKDMAILKIDAPKELLRPIPLGTSGELIVGQKVLAIGNPFGLDHSLSTGVVSALDRTIESVNGRQIKEVIQTDAAINPGNSGGPLLDSSGRLIGINTQILSRSGASAGIGFAIPVDAVRRAAPQLIRFGQVRRAGLGVSVNRNQRIRRQLASRGIEGVLIMAVQPGSAADRAGLRGTTRIGRRFQVGDILVGVNQEKIRNNNDLYNALDQLEVGQEVTIEYLREGEVFKTQLTLEAITAQ</sequence>
<evidence type="ECO:0000256" key="2">
    <source>
        <dbReference type="ARBA" id="ARBA00022670"/>
    </source>
</evidence>
<dbReference type="SMART" id="SM00228">
    <property type="entry name" value="PDZ"/>
    <property type="match status" value="1"/>
</dbReference>
<evidence type="ECO:0000256" key="1">
    <source>
        <dbReference type="ARBA" id="ARBA00010541"/>
    </source>
</evidence>
<dbReference type="SUPFAM" id="SSF50494">
    <property type="entry name" value="Trypsin-like serine proteases"/>
    <property type="match status" value="1"/>
</dbReference>
<feature type="transmembrane region" description="Helical" evidence="5">
    <location>
        <begin position="15"/>
        <end position="36"/>
    </location>
</feature>
<dbReference type="SUPFAM" id="SSF50156">
    <property type="entry name" value="PDZ domain-like"/>
    <property type="match status" value="1"/>
</dbReference>
<dbReference type="Pfam" id="PF13180">
    <property type="entry name" value="PDZ_2"/>
    <property type="match status" value="1"/>
</dbReference>
<keyword evidence="8" id="KW-1185">Reference proteome</keyword>
<reference evidence="7" key="1">
    <citation type="submission" date="2021-03" db="EMBL/GenBank/DDBJ databases">
        <authorList>
            <person name="Wang G."/>
        </authorList>
    </citation>
    <scope>NUCLEOTIDE SEQUENCE</scope>
    <source>
        <strain evidence="7">KCTC 12899</strain>
    </source>
</reference>
<dbReference type="InterPro" id="IPR036034">
    <property type="entry name" value="PDZ_sf"/>
</dbReference>